<protein>
    <recommendedName>
        <fullName evidence="4">F-box domain-containing protein</fullName>
    </recommendedName>
</protein>
<name>A0AAJ0IG97_9PEZI</name>
<dbReference type="Proteomes" id="UP001285908">
    <property type="component" value="Unassembled WGS sequence"/>
</dbReference>
<feature type="compositionally biased region" description="Polar residues" evidence="1">
    <location>
        <begin position="83"/>
        <end position="95"/>
    </location>
</feature>
<evidence type="ECO:0000313" key="2">
    <source>
        <dbReference type="EMBL" id="KAK3499291.1"/>
    </source>
</evidence>
<evidence type="ECO:0000313" key="3">
    <source>
        <dbReference type="Proteomes" id="UP001285908"/>
    </source>
</evidence>
<feature type="region of interest" description="Disordered" evidence="1">
    <location>
        <begin position="83"/>
        <end position="176"/>
    </location>
</feature>
<keyword evidence="3" id="KW-1185">Reference proteome</keyword>
<dbReference type="PANTHER" id="PTHR42085:SF1">
    <property type="entry name" value="F-BOX DOMAIN-CONTAINING PROTEIN"/>
    <property type="match status" value="1"/>
</dbReference>
<dbReference type="EMBL" id="JAULSX010000001">
    <property type="protein sequence ID" value="KAK3499291.1"/>
    <property type="molecule type" value="Genomic_DNA"/>
</dbReference>
<reference evidence="2 3" key="1">
    <citation type="journal article" date="2023" name="Mol. Phylogenet. Evol.">
        <title>Genome-scale phylogeny and comparative genomics of the fungal order Sordariales.</title>
        <authorList>
            <person name="Hensen N."/>
            <person name="Bonometti L."/>
            <person name="Westerberg I."/>
            <person name="Brannstrom I.O."/>
            <person name="Guillou S."/>
            <person name="Cros-Aarteil S."/>
            <person name="Calhoun S."/>
            <person name="Haridas S."/>
            <person name="Kuo A."/>
            <person name="Mondo S."/>
            <person name="Pangilinan J."/>
            <person name="Riley R."/>
            <person name="LaButti K."/>
            <person name="Andreopoulos B."/>
            <person name="Lipzen A."/>
            <person name="Chen C."/>
            <person name="Yan M."/>
            <person name="Daum C."/>
            <person name="Ng V."/>
            <person name="Clum A."/>
            <person name="Steindorff A."/>
            <person name="Ohm R.A."/>
            <person name="Martin F."/>
            <person name="Silar P."/>
            <person name="Natvig D.O."/>
            <person name="Lalanne C."/>
            <person name="Gautier V."/>
            <person name="Ament-Velasquez S.L."/>
            <person name="Kruys A."/>
            <person name="Hutchinson M.I."/>
            <person name="Powell A.J."/>
            <person name="Barry K."/>
            <person name="Miller A.N."/>
            <person name="Grigoriev I.V."/>
            <person name="Debuchy R."/>
            <person name="Gladieux P."/>
            <person name="Hiltunen Thoren M."/>
            <person name="Johannesson H."/>
        </authorList>
    </citation>
    <scope>NUCLEOTIDE SEQUENCE [LARGE SCALE GENOMIC DNA]</scope>
    <source>
        <strain evidence="2 3">FGSC 10403</strain>
    </source>
</reference>
<proteinExistence type="predicted"/>
<accession>A0AAJ0IG97</accession>
<evidence type="ECO:0000256" key="1">
    <source>
        <dbReference type="SAM" id="MobiDB-lite"/>
    </source>
</evidence>
<dbReference type="AlphaFoldDB" id="A0AAJ0IG97"/>
<feature type="region of interest" description="Disordered" evidence="1">
    <location>
        <begin position="406"/>
        <end position="427"/>
    </location>
</feature>
<feature type="compositionally biased region" description="Polar residues" evidence="1">
    <location>
        <begin position="417"/>
        <end position="427"/>
    </location>
</feature>
<gene>
    <name evidence="2" type="ORF">B0T23DRAFT_13972</name>
</gene>
<organism evidence="2 3">
    <name type="scientific">Neurospora hispaniola</name>
    <dbReference type="NCBI Taxonomy" id="588809"/>
    <lineage>
        <taxon>Eukaryota</taxon>
        <taxon>Fungi</taxon>
        <taxon>Dikarya</taxon>
        <taxon>Ascomycota</taxon>
        <taxon>Pezizomycotina</taxon>
        <taxon>Sordariomycetes</taxon>
        <taxon>Sordariomycetidae</taxon>
        <taxon>Sordariales</taxon>
        <taxon>Sordariaceae</taxon>
        <taxon>Neurospora</taxon>
    </lineage>
</organism>
<dbReference type="RefSeq" id="XP_062696924.1">
    <property type="nucleotide sequence ID" value="XM_062832332.1"/>
</dbReference>
<sequence length="508" mass="58011">MPAMSSLALERNNRARLRPQAEIISPRSDRIFPQSNRDSHVPPRQKVHEWLFNQQHLVQAGMMANVDSPRSIRMSPALSANIQSTRFETPPRNTQPLDLLPPLRPPKRTVSYGGNQDVDPENEDKNLDSSLRRRISSLLKIRPAKRTRNNPPPPPPPPPPPQRRSANRRHADSQAARSFRQVLRAPAIDEDVVTAVSAQDGKDIFPLLMLPFEVREKILRYILVSDKPVYVKRLWTEQVRSIRRNTRGRGYGGNGDKSEEEYTNKTTILRTSRQMLAEGSLLLYSQNQFVYLLRDPIHAMVDFASMLKEAQKKSPKKIEGRNKRKRKADSQYGLYEINIAKYGHLLRHLSIELEPNRSGTQYRELMEQALDVLTSSDRRGRYLLAGQVVDGKTPRIFLHTLTITVSPENDQGRPGSGSVSKNSSQESRSPYSSAIELFDSRSLVMHALSRIDTQFLRINMHIDEGPYDEGDDEFAVSTGKRHLETTIDMRFLPRRTKQLELSENGDSF</sequence>
<dbReference type="InterPro" id="IPR038883">
    <property type="entry name" value="AN11006-like"/>
</dbReference>
<comment type="caution">
    <text evidence="2">The sequence shown here is derived from an EMBL/GenBank/DDBJ whole genome shotgun (WGS) entry which is preliminary data.</text>
</comment>
<dbReference type="GeneID" id="87869954"/>
<dbReference type="SUPFAM" id="SSF101447">
    <property type="entry name" value="Formin homology 2 domain (FH2 domain)"/>
    <property type="match status" value="1"/>
</dbReference>
<evidence type="ECO:0008006" key="4">
    <source>
        <dbReference type="Google" id="ProtNLM"/>
    </source>
</evidence>
<feature type="compositionally biased region" description="Pro residues" evidence="1">
    <location>
        <begin position="150"/>
        <end position="162"/>
    </location>
</feature>
<dbReference type="PANTHER" id="PTHR42085">
    <property type="entry name" value="F-BOX DOMAIN-CONTAINING PROTEIN"/>
    <property type="match status" value="1"/>
</dbReference>